<feature type="compositionally biased region" description="Acidic residues" evidence="1">
    <location>
        <begin position="882"/>
        <end position="894"/>
    </location>
</feature>
<dbReference type="Pfam" id="PF13424">
    <property type="entry name" value="TPR_12"/>
    <property type="match status" value="1"/>
</dbReference>
<accession>A0AAE8SUK4</accession>
<dbReference type="Pfam" id="PF17107">
    <property type="entry name" value="SesA"/>
    <property type="match status" value="1"/>
</dbReference>
<protein>
    <recommendedName>
        <fullName evidence="6">AAA+ ATPase domain-containing protein</fullName>
    </recommendedName>
</protein>
<dbReference type="CDD" id="cd18186">
    <property type="entry name" value="BTB_POZ_ZBTB_KLHL-like"/>
    <property type="match status" value="1"/>
</dbReference>
<dbReference type="SUPFAM" id="SSF48452">
    <property type="entry name" value="TPR-like"/>
    <property type="match status" value="1"/>
</dbReference>
<dbReference type="InterPro" id="IPR011990">
    <property type="entry name" value="TPR-like_helical_dom_sf"/>
</dbReference>
<reference evidence="4" key="1">
    <citation type="submission" date="2018-03" db="EMBL/GenBank/DDBJ databases">
        <authorList>
            <person name="Guldener U."/>
        </authorList>
    </citation>
    <scope>NUCLEOTIDE SEQUENCE</scope>
</reference>
<dbReference type="Pfam" id="PF13401">
    <property type="entry name" value="AAA_22"/>
    <property type="match status" value="1"/>
</dbReference>
<dbReference type="AlphaFoldDB" id="A0AAE8SUK4"/>
<dbReference type="SUPFAM" id="SSF52540">
    <property type="entry name" value="P-loop containing nucleoside triphosphate hydrolases"/>
    <property type="match status" value="1"/>
</dbReference>
<sequence length="1037" mass="116543">MSDPEIPEQIADLIRATENIIETYDAIKDISGLPEAFHEVAKWLQLVEETLRKMKIPRRKLGSVDDARAIEARLDGFEQKIDKLLEIFQKIAEKSKEKYVSSVYRTIAIKLGKNRVETLMDGILEALAGLAGHHVFVSVLQEQVESLTKAREELAKTPPSLPDSDFEEQLGAAIMYGDGNQQFNAFGGPQTNVSGHYFASRGAQNFGEIHFHNAESKGSDSKFYQLLPFPRNVDIIDRAHVFARLESRLPLTCDDYQSAALYGLGGSGKTQVALEYAYRRCRNNTCSVFWVHAENETTFSQDYKGIAERLGLSGNLAGQKLLAAVRDRIERLPRWLLVFDNADDISLFRSAPAPDSAMYGRSEAGNSTAEVKSLYDYVPLGATGTVLWTSRDQRIVDLVGKQQGIPVSEMSAEEAISLLGTSRNLEVSSQEDSDAKRLIEELQCLPLAISQAGAYMRRTSTPMKEYLSRLTEGKERWRVLKKAEFDRHRHPNVPNSVLETWSISIERIRQDNEMAYNILHTIAYVSNQDIPFEIMAAAGTFGKKQKGKPLENKDLVREAITRLKEFSFLRQRTPEGGGQSYEMHKLVQEATRYGLSARGSKYRVHFSRSSKYGVYFSRTSKYGAYFSTAALRIIAELFPERKIENWAESEKYLAHAVQIGEWAEMSKNEEEVSDLLDRVSTYLFDRGRWREKEPVDERALELRRRVLGENHPGTLHVMGHLATTYSAQGLYGKAELLETRVLELQQQEGTTGVVDLADDSPDTVKRFLQFLYSGNYEDGVTPTWGRPSNVATYSPDTIDAALRNPPGVFIPQGTENAVNGNIKPPENQAPNQQGDGTVEPMDATEAAPSSAVADTSGGDGDDPEYQEYDSDAASTPSREPAEEYNEFYGTDDEASVGSDYDENPRITHLMYDPTSGARDSPTFLKLGLNERNDMFLHLRLYIMADKYDVSALRLLSRDRFYRAAEAGWEVADYFADVVDELYSNTPDTDTAMREIVCRLVGSRIHEDSVREKVTPVMRKHGDFAVGVLNYAFRYGPW</sequence>
<keyword evidence="5" id="KW-1185">Reference proteome</keyword>
<evidence type="ECO:0000313" key="4">
    <source>
        <dbReference type="EMBL" id="SPO01800.1"/>
    </source>
</evidence>
<dbReference type="Gene3D" id="3.40.50.300">
    <property type="entry name" value="P-loop containing nucleotide triphosphate hydrolases"/>
    <property type="match status" value="1"/>
</dbReference>
<evidence type="ECO:0000313" key="5">
    <source>
        <dbReference type="Proteomes" id="UP001187682"/>
    </source>
</evidence>
<evidence type="ECO:0000259" key="3">
    <source>
        <dbReference type="Pfam" id="PF17107"/>
    </source>
</evidence>
<feature type="region of interest" description="Disordered" evidence="1">
    <location>
        <begin position="805"/>
        <end position="902"/>
    </location>
</feature>
<evidence type="ECO:0000256" key="1">
    <source>
        <dbReference type="SAM" id="MobiDB-lite"/>
    </source>
</evidence>
<comment type="caution">
    <text evidence="4">The sequence shown here is derived from an EMBL/GenBank/DDBJ whole genome shotgun (WGS) entry which is preliminary data.</text>
</comment>
<proteinExistence type="predicted"/>
<dbReference type="InterPro" id="IPR031352">
    <property type="entry name" value="SesA"/>
</dbReference>
<evidence type="ECO:0000259" key="2">
    <source>
        <dbReference type="Pfam" id="PF13401"/>
    </source>
</evidence>
<organism evidence="4 5">
    <name type="scientific">Cephalotrichum gorgonifer</name>
    <dbReference type="NCBI Taxonomy" id="2041049"/>
    <lineage>
        <taxon>Eukaryota</taxon>
        <taxon>Fungi</taxon>
        <taxon>Dikarya</taxon>
        <taxon>Ascomycota</taxon>
        <taxon>Pezizomycotina</taxon>
        <taxon>Sordariomycetes</taxon>
        <taxon>Hypocreomycetidae</taxon>
        <taxon>Microascales</taxon>
        <taxon>Microascaceae</taxon>
        <taxon>Cephalotrichum</taxon>
    </lineage>
</organism>
<dbReference type="EMBL" id="ONZQ02000005">
    <property type="protein sequence ID" value="SPO01800.1"/>
    <property type="molecule type" value="Genomic_DNA"/>
</dbReference>
<feature type="domain" description="ORC1/DEAH AAA+ ATPase" evidence="2">
    <location>
        <begin position="257"/>
        <end position="346"/>
    </location>
</feature>
<dbReference type="InterPro" id="IPR027417">
    <property type="entry name" value="P-loop_NTPase"/>
</dbReference>
<dbReference type="PANTHER" id="PTHR35205">
    <property type="entry name" value="NB-ARC AND TPR DOMAIN PROTEIN"/>
    <property type="match status" value="1"/>
</dbReference>
<dbReference type="Gene3D" id="1.25.40.10">
    <property type="entry name" value="Tetratricopeptide repeat domain"/>
    <property type="match status" value="1"/>
</dbReference>
<feature type="compositionally biased region" description="Acidic residues" evidence="1">
    <location>
        <begin position="859"/>
        <end position="870"/>
    </location>
</feature>
<dbReference type="InterPro" id="IPR049945">
    <property type="entry name" value="AAA_22"/>
</dbReference>
<dbReference type="Proteomes" id="UP001187682">
    <property type="component" value="Unassembled WGS sequence"/>
</dbReference>
<dbReference type="PANTHER" id="PTHR35205:SF1">
    <property type="entry name" value="ZU5 DOMAIN-CONTAINING PROTEIN"/>
    <property type="match status" value="1"/>
</dbReference>
<dbReference type="GO" id="GO:0016887">
    <property type="term" value="F:ATP hydrolysis activity"/>
    <property type="evidence" value="ECO:0007669"/>
    <property type="project" value="InterPro"/>
</dbReference>
<evidence type="ECO:0008006" key="6">
    <source>
        <dbReference type="Google" id="ProtNLM"/>
    </source>
</evidence>
<name>A0AAE8SUK4_9PEZI</name>
<feature type="domain" description="NACHT-NTPase and P-loop NTPases N-terminal" evidence="3">
    <location>
        <begin position="10"/>
        <end position="128"/>
    </location>
</feature>
<gene>
    <name evidence="4" type="ORF">DNG_04473</name>
</gene>